<protein>
    <submittedName>
        <fullName evidence="2">Exopolyphosphatase</fullName>
    </submittedName>
</protein>
<dbReference type="RefSeq" id="WP_004899305.1">
    <property type="nucleotide sequence ID" value="NZ_BJJW01000008.1"/>
</dbReference>
<dbReference type="Gene3D" id="3.30.420.150">
    <property type="entry name" value="Exopolyphosphatase. Domain 2"/>
    <property type="match status" value="1"/>
</dbReference>
<organism evidence="2 3">
    <name type="scientific">Leuconostoc citreum</name>
    <dbReference type="NCBI Taxonomy" id="33964"/>
    <lineage>
        <taxon>Bacteria</taxon>
        <taxon>Bacillati</taxon>
        <taxon>Bacillota</taxon>
        <taxon>Bacilli</taxon>
        <taxon>Lactobacillales</taxon>
        <taxon>Lactobacillaceae</taxon>
        <taxon>Leuconostoc</taxon>
    </lineage>
</organism>
<evidence type="ECO:0000313" key="3">
    <source>
        <dbReference type="Proteomes" id="UP000323274"/>
    </source>
</evidence>
<comment type="similarity">
    <text evidence="1">Belongs to the GppA/Ppx family.</text>
</comment>
<dbReference type="PANTHER" id="PTHR30005">
    <property type="entry name" value="EXOPOLYPHOSPHATASE"/>
    <property type="match status" value="1"/>
</dbReference>
<dbReference type="Proteomes" id="UP000323274">
    <property type="component" value="Unassembled WGS sequence"/>
</dbReference>
<dbReference type="CDD" id="cd24052">
    <property type="entry name" value="ASKHA_NBD_HpPPX-GppA-like"/>
    <property type="match status" value="1"/>
</dbReference>
<reference evidence="2 3" key="1">
    <citation type="submission" date="2019-04" db="EMBL/GenBank/DDBJ databases">
        <title>A pseudo-fructophilic Leuconostoc citreum strain F192-5 isolated from peel of satsuma mandarin: the first report for isolation and characterization of strain-dependent fructophilic-like characteristics.</title>
        <authorList>
            <person name="Maeno S."/>
            <person name="Tanizawa Y."/>
            <person name="Kajikawa A."/>
            <person name="Kanesaki Y."/>
            <person name="Kubota E."/>
            <person name="Arita M."/>
            <person name="Leon D."/>
            <person name="Endo A."/>
        </authorList>
    </citation>
    <scope>NUCLEOTIDE SEQUENCE [LARGE SCALE GENOMIC DNA]</scope>
    <source>
        <strain evidence="2 3">F192-5</strain>
    </source>
</reference>
<name>A0A5A5U0Z0_LEUCI</name>
<dbReference type="InterPro" id="IPR043129">
    <property type="entry name" value="ATPase_NBD"/>
</dbReference>
<dbReference type="AlphaFoldDB" id="A0A5A5U0Z0"/>
<comment type="caution">
    <text evidence="2">The sequence shown here is derived from an EMBL/GenBank/DDBJ whole genome shotgun (WGS) entry which is preliminary data.</text>
</comment>
<dbReference type="OMA" id="IGCVRMT"/>
<dbReference type="SUPFAM" id="SSF53067">
    <property type="entry name" value="Actin-like ATPase domain"/>
    <property type="match status" value="2"/>
</dbReference>
<dbReference type="InterPro" id="IPR003695">
    <property type="entry name" value="Ppx_GppA_N"/>
</dbReference>
<evidence type="ECO:0000256" key="1">
    <source>
        <dbReference type="ARBA" id="ARBA00007125"/>
    </source>
</evidence>
<gene>
    <name evidence="2" type="ORF">LCIT_13800</name>
</gene>
<dbReference type="Gene3D" id="3.30.420.40">
    <property type="match status" value="1"/>
</dbReference>
<accession>A0A5A5U0Z0</accession>
<dbReference type="GeneID" id="61101429"/>
<dbReference type="Pfam" id="PF02541">
    <property type="entry name" value="Ppx-GppA"/>
    <property type="match status" value="1"/>
</dbReference>
<dbReference type="PANTHER" id="PTHR30005:SF0">
    <property type="entry name" value="RETROGRADE REGULATION PROTEIN 2"/>
    <property type="match status" value="1"/>
</dbReference>
<dbReference type="InterPro" id="IPR050273">
    <property type="entry name" value="GppA/Ppx_hydrolase"/>
</dbReference>
<proteinExistence type="inferred from homology"/>
<evidence type="ECO:0000313" key="2">
    <source>
        <dbReference type="EMBL" id="GDZ84138.1"/>
    </source>
</evidence>
<dbReference type="EMBL" id="BJJW01000008">
    <property type="protein sequence ID" value="GDZ84138.1"/>
    <property type="molecule type" value="Genomic_DNA"/>
</dbReference>
<sequence length="329" mass="36229">MTVIAVIDLGSNSVRMTVSRYHANGSYDVLARFQEMVRLSAGMGKEKVLQPEAIKRTLVALEKFKLALEAYNQDKLSVHAVATAAVRQASNQKEFLSAFKKTMGFNLRVLTGEEEAHYDYVGVVNTFPIHDALILDTGGASSEIVLVRDKKAIHAVSLPVGAVNISERYLERDIVSARALFQAIIGLRQLFGDIAWLHEAMNLPLIALGGSNRTLAKISRKKEKIQDMAIHGYHLTMSDVATIYQEILGKNLEGRKKIPGLAKERGDIIVGGLLPLIELLLYTESRQVIFSQSGLREGFLFEQITLNTGHDVVSPEPAAMTVDTEDVSQ</sequence>
<dbReference type="GO" id="GO:0006357">
    <property type="term" value="P:regulation of transcription by RNA polymerase II"/>
    <property type="evidence" value="ECO:0007669"/>
    <property type="project" value="TreeGrafter"/>
</dbReference>